<protein>
    <submittedName>
        <fullName evidence="1">Uncharacterized protein</fullName>
    </submittedName>
</protein>
<evidence type="ECO:0000313" key="2">
    <source>
        <dbReference type="Proteomes" id="UP001501116"/>
    </source>
</evidence>
<name>A0ABP5DKU1_9PSEU</name>
<proteinExistence type="predicted"/>
<sequence length="49" mass="5219">MVDAFEVADHRRDVESYHRMAALDIGIACFGHGAPLRAKAGSPLRAAAP</sequence>
<comment type="caution">
    <text evidence="1">The sequence shown here is derived from an EMBL/GenBank/DDBJ whole genome shotgun (WGS) entry which is preliminary data.</text>
</comment>
<dbReference type="EMBL" id="BAAANN010000036">
    <property type="protein sequence ID" value="GAA1982027.1"/>
    <property type="molecule type" value="Genomic_DNA"/>
</dbReference>
<reference evidence="2" key="1">
    <citation type="journal article" date="2019" name="Int. J. Syst. Evol. Microbiol.">
        <title>The Global Catalogue of Microorganisms (GCM) 10K type strain sequencing project: providing services to taxonomists for standard genome sequencing and annotation.</title>
        <authorList>
            <consortium name="The Broad Institute Genomics Platform"/>
            <consortium name="The Broad Institute Genome Sequencing Center for Infectious Disease"/>
            <person name="Wu L."/>
            <person name="Ma J."/>
        </authorList>
    </citation>
    <scope>NUCLEOTIDE SEQUENCE [LARGE SCALE GENOMIC DNA]</scope>
    <source>
        <strain evidence="2">JCM 14545</strain>
    </source>
</reference>
<evidence type="ECO:0000313" key="1">
    <source>
        <dbReference type="EMBL" id="GAA1982027.1"/>
    </source>
</evidence>
<keyword evidence="2" id="KW-1185">Reference proteome</keyword>
<dbReference type="Proteomes" id="UP001501116">
    <property type="component" value="Unassembled WGS sequence"/>
</dbReference>
<accession>A0ABP5DKU1</accession>
<organism evidence="1 2">
    <name type="scientific">Amycolatopsis minnesotensis</name>
    <dbReference type="NCBI Taxonomy" id="337894"/>
    <lineage>
        <taxon>Bacteria</taxon>
        <taxon>Bacillati</taxon>
        <taxon>Actinomycetota</taxon>
        <taxon>Actinomycetes</taxon>
        <taxon>Pseudonocardiales</taxon>
        <taxon>Pseudonocardiaceae</taxon>
        <taxon>Amycolatopsis</taxon>
    </lineage>
</organism>
<gene>
    <name evidence="1" type="ORF">GCM10009754_68630</name>
</gene>